<dbReference type="Proteomes" id="UP000694941">
    <property type="component" value="Unplaced"/>
</dbReference>
<accession>A0ABM1SUV8</accession>
<proteinExistence type="predicted"/>
<evidence type="ECO:0000313" key="2">
    <source>
        <dbReference type="Proteomes" id="UP000694941"/>
    </source>
</evidence>
<organism evidence="2 3">
    <name type="scientific">Limulus polyphemus</name>
    <name type="common">Atlantic horseshoe crab</name>
    <dbReference type="NCBI Taxonomy" id="6850"/>
    <lineage>
        <taxon>Eukaryota</taxon>
        <taxon>Metazoa</taxon>
        <taxon>Ecdysozoa</taxon>
        <taxon>Arthropoda</taxon>
        <taxon>Chelicerata</taxon>
        <taxon>Merostomata</taxon>
        <taxon>Xiphosura</taxon>
        <taxon>Limulidae</taxon>
        <taxon>Limulus</taxon>
    </lineage>
</organism>
<feature type="domain" description="RAP" evidence="1">
    <location>
        <begin position="596"/>
        <end position="653"/>
    </location>
</feature>
<dbReference type="GeneID" id="106464048"/>
<dbReference type="PROSITE" id="PS51286">
    <property type="entry name" value="RAP"/>
    <property type="match status" value="1"/>
</dbReference>
<evidence type="ECO:0000313" key="3">
    <source>
        <dbReference type="RefSeq" id="XP_022247414.1"/>
    </source>
</evidence>
<sequence>MLRQTMMFSQAYKVYRLWFSVLSHQIQKIKIVPTKKSNFGVQLAINYHEGTEFSSTGRKENQQRSIAVTNNTPPVVPKSVIAAPPDLREVDVLLEELEKVKNVYKLLELSSLHHSVMNNKHLAISFQKIYTFAKENYQEPSAVTSVPGFKWLCERVIKRARFFNTEDVINIFRTLSYLKVPYSSAVCTSLCQMIRHTINDLKLSEIIFLDFLFHQQKPTPLVSALKMALPLVMESQLDIQLDHDDVNQVARCLTIAIKKNLKSSTVDKLVQILLRCPSELQVQEAFGVCLTITQMKYPTEEASQLLNEVLEVLVIKIDGLSVKQISWILSQAIKQKLYHKKLFEVISKKALAEHWQMGQLCTLLQALVLNEFVFVDLLMHLAKEIISNPSSVYSDPQVSPLSVAEGFALSGFSPPHAEEVWRVLAGSTEKLSKLEEKAPHLYIKFFSCLAQLDFFPLDLLEKMLKTQLIDQTLSNHRFKKHYEEVLIDACILHRTSPLGPFLPSEKISEAIRLEFNSRISREFPLQKYLEIAVGGPQFLKTGLQTRSGHFIDHMIVMRKGDYPVAINDSTKESSAYFCHRFDLCEDVPLPFDGRRVAIVVADKTFYCREPPFLKGYVKSKIKSLSQTGFSPVLINLERWSELLDHEKIPYLMREVKESLENSGPHQEVVFTR</sequence>
<evidence type="ECO:0000259" key="1">
    <source>
        <dbReference type="PROSITE" id="PS51286"/>
    </source>
</evidence>
<reference evidence="3" key="1">
    <citation type="submission" date="2025-08" db="UniProtKB">
        <authorList>
            <consortium name="RefSeq"/>
        </authorList>
    </citation>
    <scope>IDENTIFICATION</scope>
    <source>
        <tissue evidence="3">Muscle</tissue>
    </source>
</reference>
<name>A0ABM1SUV8_LIMPO</name>
<dbReference type="InterPro" id="IPR013584">
    <property type="entry name" value="RAP"/>
</dbReference>
<dbReference type="RefSeq" id="XP_022247414.1">
    <property type="nucleotide sequence ID" value="XM_022391706.1"/>
</dbReference>
<gene>
    <name evidence="3" type="primary">LOC106464048</name>
</gene>
<keyword evidence="2" id="KW-1185">Reference proteome</keyword>
<protein>
    <submittedName>
        <fullName evidence="3">FAST kinase domain-containing protein 5, mitochondrial-like</fullName>
    </submittedName>
</protein>